<accession>A0AAD7UCZ0</accession>
<evidence type="ECO:0000256" key="1">
    <source>
        <dbReference type="ARBA" id="ARBA00022490"/>
    </source>
</evidence>
<evidence type="ECO:0000256" key="3">
    <source>
        <dbReference type="ARBA" id="ARBA00022917"/>
    </source>
</evidence>
<keyword evidence="1 4" id="KW-0963">Cytoplasm</keyword>
<evidence type="ECO:0000259" key="6">
    <source>
        <dbReference type="Pfam" id="PF22591"/>
    </source>
</evidence>
<protein>
    <recommendedName>
        <fullName evidence="4">Eukaryotic translation initiation factor 3 subunit A</fullName>
        <shortName evidence="4">eIF3a</shortName>
    </recommendedName>
    <alternativeName>
        <fullName evidence="4">Eukaryotic translation initiation factor 3 subunit 10</fullName>
    </alternativeName>
</protein>
<sequence>MANQYFHKPENALKRANELANIGNKKAALQVLHDVLTAKKSRTWQKVFEQIMIKYIDICVELQMHRHAKDGLHQYRNISQQQAPNSLEIVIKYLVESAEAKANAAAAKPSSATMVADLENEQTPESIMMSTVTEENDSERNDREILVPWLKFLWETYRSVLDILKTNSKLERVYHETSVKAFEFCRRFERRTELRRLCDTLRQHLSNLQRAAAQPAQQSNRFRGWEGWTQEGVEMHLTTRFAQLEVASKLELWTEGFRTVEDIYAVMKISKKPPKARLMAKYYERLTRIFWVSGNYLFHAYTWWRHYRLARESEKRPATPEERTHRACSAVLAALSIPDVAASQSQKGAVTEWGGSGVVLSAAEDDVDAEKNARMATLLGFATRPTRAALLAEVVDENKILAECPEHVRALYQALERTFAPLELAGMVTPLLRTLEEKTPRLAMYSAPLARLAATRVVRQLADVYSCVDLDWFHEKIGELGLSRDDVETLVVGAATFSGDQQRPGAAFPGGGVLARLDYRNKCLRFVDDEASAPTSASLAETPPAPNTLAGVVAAKMRDGILPPSAAAHLAAATRVGGSPVARALEELHAQLEATRDVLDKNGLLRSTEETRQDVIERAAERETLFAAVRRSVDAEHERCVTRKAVIERRKEEQERLQQEKLKAEAEQKHRLEEERKKDEEKRLKREAMERDAERMDKMKKEMALQEATEKLKMLGKDVAEGDLTDMAETERQELIERTREEAAKQRLAEEQRLAEQAKRLDYVTRALRLEELPVLEALYTKLCDDDRKAHEDEYEKSLERHKAEHAANLAEKRRLERAQPHCPAFERAVVDARRAAHEKRVAERRAAREAERRKRKIARARRRYDENIEEMERLRQEDEEVAAAAAADARRAEEARLERERREEERRLAADRDAAKEACRAAMHAEALARRAEEEAKRKAEREAQLEREEAEKAARDPTNSNWRRRLPNDIPPAEDDAVPRRGAGSYRPRLEDDGAPMRRGFGDGSRRGGFDDGPRRGGFDDGPRRGGFDDGPRRGGGFDDGPRRGGGFDDGPRRGGGFDDGPRRGGGFDDGPRRGGGFDDRRGGGFDDRRGGGFDDRRGGGYDDGPRRGGLGGRYESRVRDGYGGSDARDDGGSLWRRGVGRRADDQPRKGGGDEGVSWRRAQSDDKDAK</sequence>
<name>A0AAD7UCZ0_9STRA</name>
<dbReference type="InterPro" id="IPR054711">
    <property type="entry name" value="eIF3a_PCI_TPR-like"/>
</dbReference>
<dbReference type="GO" id="GO:0071541">
    <property type="term" value="C:eukaryotic translation initiation factor 3 complex, eIF3m"/>
    <property type="evidence" value="ECO:0007669"/>
    <property type="project" value="TreeGrafter"/>
</dbReference>
<dbReference type="Gene3D" id="1.25.40.860">
    <property type="match status" value="2"/>
</dbReference>
<keyword evidence="2 4" id="KW-0396">Initiation factor</keyword>
<comment type="function">
    <text evidence="4">RNA-binding component of the eukaryotic translation initiation factor 3 (eIF-3) complex, which is involved in protein synthesis of a specialized repertoire of mRNAs and, together with other initiation factors, stimulates binding of mRNA and methionyl-tRNAi to the 40S ribosome. The eIF-3 complex specifically targets and initiates translation of a subset of mRNAs involved in cell proliferation.</text>
</comment>
<dbReference type="GO" id="GO:0043614">
    <property type="term" value="C:multi-eIF complex"/>
    <property type="evidence" value="ECO:0007669"/>
    <property type="project" value="TreeGrafter"/>
</dbReference>
<keyword evidence="4" id="KW-0694">RNA-binding</keyword>
<dbReference type="GO" id="GO:0071540">
    <property type="term" value="C:eukaryotic translation initiation factor 3 complex, eIF3e"/>
    <property type="evidence" value="ECO:0007669"/>
    <property type="project" value="TreeGrafter"/>
</dbReference>
<dbReference type="Proteomes" id="UP001230188">
    <property type="component" value="Unassembled WGS sequence"/>
</dbReference>
<dbReference type="InterPro" id="IPR027512">
    <property type="entry name" value="EIF3A"/>
</dbReference>
<dbReference type="GO" id="GO:0003743">
    <property type="term" value="F:translation initiation factor activity"/>
    <property type="evidence" value="ECO:0007669"/>
    <property type="project" value="UniProtKB-UniRule"/>
</dbReference>
<comment type="subunit">
    <text evidence="4">Component of the eukaryotic translation initiation factor 3 (eIF-3) complex.</text>
</comment>
<comment type="caution">
    <text evidence="7">The sequence shown here is derived from an EMBL/GenBank/DDBJ whole genome shotgun (WGS) entry which is preliminary data.</text>
</comment>
<dbReference type="PANTHER" id="PTHR14005">
    <property type="entry name" value="EUKARYOTIC TRANSLATION INITIATION FACTOR 3, THETA SUBUNIT"/>
    <property type="match status" value="1"/>
</dbReference>
<evidence type="ECO:0000256" key="2">
    <source>
        <dbReference type="ARBA" id="ARBA00022540"/>
    </source>
</evidence>
<comment type="similarity">
    <text evidence="4">Belongs to the eIF-3 subunit A family.</text>
</comment>
<dbReference type="GO" id="GO:0016282">
    <property type="term" value="C:eukaryotic 43S preinitiation complex"/>
    <property type="evidence" value="ECO:0007669"/>
    <property type="project" value="UniProtKB-UniRule"/>
</dbReference>
<evidence type="ECO:0000256" key="4">
    <source>
        <dbReference type="HAMAP-Rule" id="MF_03000"/>
    </source>
</evidence>
<dbReference type="Pfam" id="PF22591">
    <property type="entry name" value="eIF3a_PCI_TPR-like"/>
    <property type="match status" value="1"/>
</dbReference>
<gene>
    <name evidence="7" type="ORF">CTAYLR_002755</name>
</gene>
<keyword evidence="3 4" id="KW-0648">Protein biosynthesis</keyword>
<feature type="compositionally biased region" description="Basic and acidic residues" evidence="5">
    <location>
        <begin position="1144"/>
        <end position="1155"/>
    </location>
</feature>
<dbReference type="PANTHER" id="PTHR14005:SF0">
    <property type="entry name" value="EUKARYOTIC TRANSLATION INITIATION FACTOR 3 SUBUNIT A"/>
    <property type="match status" value="1"/>
</dbReference>
<comment type="subcellular location">
    <subcellularLocation>
        <location evidence="4">Cytoplasm</location>
    </subcellularLocation>
</comment>
<feature type="compositionally biased region" description="Basic and acidic residues" evidence="5">
    <location>
        <begin position="928"/>
        <end position="957"/>
    </location>
</feature>
<organism evidence="7 8">
    <name type="scientific">Chrysophaeum taylorii</name>
    <dbReference type="NCBI Taxonomy" id="2483200"/>
    <lineage>
        <taxon>Eukaryota</taxon>
        <taxon>Sar</taxon>
        <taxon>Stramenopiles</taxon>
        <taxon>Ochrophyta</taxon>
        <taxon>Pelagophyceae</taxon>
        <taxon>Pelagomonadales</taxon>
        <taxon>Pelagomonadaceae</taxon>
        <taxon>Chrysophaeum</taxon>
    </lineage>
</organism>
<dbReference type="EMBL" id="JAQMWT010000391">
    <property type="protein sequence ID" value="KAJ8602005.1"/>
    <property type="molecule type" value="Genomic_DNA"/>
</dbReference>
<evidence type="ECO:0000256" key="5">
    <source>
        <dbReference type="SAM" id="MobiDB-lite"/>
    </source>
</evidence>
<dbReference type="HAMAP" id="MF_03000">
    <property type="entry name" value="eIF3a"/>
    <property type="match status" value="1"/>
</dbReference>
<reference evidence="7" key="1">
    <citation type="submission" date="2023-01" db="EMBL/GenBank/DDBJ databases">
        <title>Metagenome sequencing of chrysophaentin producing Chrysophaeum taylorii.</title>
        <authorList>
            <person name="Davison J."/>
            <person name="Bewley C."/>
        </authorList>
    </citation>
    <scope>NUCLEOTIDE SEQUENCE</scope>
    <source>
        <strain evidence="7">NIES-1699</strain>
    </source>
</reference>
<feature type="region of interest" description="Disordered" evidence="5">
    <location>
        <begin position="886"/>
        <end position="1172"/>
    </location>
</feature>
<dbReference type="GO" id="GO:0001732">
    <property type="term" value="P:formation of cytoplasmic translation initiation complex"/>
    <property type="evidence" value="ECO:0007669"/>
    <property type="project" value="UniProtKB-UniRule"/>
</dbReference>
<feature type="compositionally biased region" description="Basic and acidic residues" evidence="5">
    <location>
        <begin position="990"/>
        <end position="1109"/>
    </location>
</feature>
<feature type="compositionally biased region" description="Basic and acidic residues" evidence="5">
    <location>
        <begin position="1117"/>
        <end position="1134"/>
    </location>
</feature>
<proteinExistence type="inferred from homology"/>
<dbReference type="GO" id="GO:0003729">
    <property type="term" value="F:mRNA binding"/>
    <property type="evidence" value="ECO:0007669"/>
    <property type="project" value="TreeGrafter"/>
</dbReference>
<evidence type="ECO:0000313" key="7">
    <source>
        <dbReference type="EMBL" id="KAJ8602005.1"/>
    </source>
</evidence>
<evidence type="ECO:0000313" key="8">
    <source>
        <dbReference type="Proteomes" id="UP001230188"/>
    </source>
</evidence>
<dbReference type="GO" id="GO:0002188">
    <property type="term" value="P:translation reinitiation"/>
    <property type="evidence" value="ECO:0007669"/>
    <property type="project" value="TreeGrafter"/>
</dbReference>
<feature type="region of interest" description="Disordered" evidence="5">
    <location>
        <begin position="659"/>
        <end position="697"/>
    </location>
</feature>
<dbReference type="GO" id="GO:0033290">
    <property type="term" value="C:eukaryotic 48S preinitiation complex"/>
    <property type="evidence" value="ECO:0007669"/>
    <property type="project" value="UniProtKB-UniRule"/>
</dbReference>
<dbReference type="AlphaFoldDB" id="A0AAD7UCZ0"/>
<feature type="domain" description="eIF3a PCI" evidence="6">
    <location>
        <begin position="10"/>
        <end position="422"/>
    </location>
</feature>
<feature type="compositionally biased region" description="Basic and acidic residues" evidence="5">
    <location>
        <begin position="889"/>
        <end position="920"/>
    </location>
</feature>
<keyword evidence="8" id="KW-1185">Reference proteome</keyword>
<dbReference type="Gene3D" id="4.10.860.10">
    <property type="entry name" value="UVR domain"/>
    <property type="match status" value="1"/>
</dbReference>